<feature type="domain" description="HTH tetR-type" evidence="4">
    <location>
        <begin position="9"/>
        <end position="69"/>
    </location>
</feature>
<dbReference type="PANTHER" id="PTHR43479:SF7">
    <property type="entry name" value="TETR-FAMILY TRANSCRIPTIONAL REGULATOR"/>
    <property type="match status" value="1"/>
</dbReference>
<dbReference type="GO" id="GO:0003677">
    <property type="term" value="F:DNA binding"/>
    <property type="evidence" value="ECO:0007669"/>
    <property type="project" value="UniProtKB-UniRule"/>
</dbReference>
<geneLocation type="plasmid" evidence="5">
    <name>unnamed1</name>
</geneLocation>
<evidence type="ECO:0000256" key="1">
    <source>
        <dbReference type="ARBA" id="ARBA00022491"/>
    </source>
</evidence>
<keyword evidence="1" id="KW-0678">Repressor</keyword>
<evidence type="ECO:0000313" key="5">
    <source>
        <dbReference type="EMBL" id="TRZ39397.1"/>
    </source>
</evidence>
<dbReference type="EMBL" id="RIBP01000002">
    <property type="protein sequence ID" value="TRZ39397.1"/>
    <property type="molecule type" value="Genomic_DNA"/>
</dbReference>
<dbReference type="InterPro" id="IPR001647">
    <property type="entry name" value="HTH_TetR"/>
</dbReference>
<reference evidence="5" key="1">
    <citation type="submission" date="2018-10" db="EMBL/GenBank/DDBJ databases">
        <title>FDA dAtabase for Regulatory Grade micrObial Sequences (FDA-ARGOS): Supporting development and validation of Infectious Disease Dx tests.</title>
        <authorList>
            <person name="Minogue T."/>
            <person name="Wolcott M."/>
            <person name="Wasieloski L."/>
            <person name="Aguilar W."/>
            <person name="Moore D."/>
            <person name="Tallon L.J."/>
            <person name="Sadzewicz L."/>
            <person name="Sengamalay N."/>
            <person name="Ott S."/>
            <person name="Godinez A."/>
            <person name="Nagaraj S."/>
            <person name="Vavikolanu K."/>
            <person name="Vyas G."/>
            <person name="Nadendla S."/>
            <person name="Aluvathingal J."/>
            <person name="Sichtig H."/>
        </authorList>
    </citation>
    <scope>NUCLEOTIDE SEQUENCE</scope>
    <source>
        <strain evidence="5">FDAARGOS_343</strain>
        <plasmid evidence="5">unnamed1</plasmid>
    </source>
</reference>
<accession>A0A553SQY7</accession>
<dbReference type="InterPro" id="IPR050624">
    <property type="entry name" value="HTH-type_Tx_Regulator"/>
</dbReference>
<proteinExistence type="predicted"/>
<sequence length="186" mass="21092">MERLDPRVQRTRQLIVDAFFNLSKDKNIDGVSVKDITVTANINRSTFYSHFGDKQDLISYISKEILIKGQFKDIKNQDSIDEETLILAVQAISNLRTRIFRLLGDNLNIFKTYCEPDIKQELTDALYCLLVKKHGDKPSCFIEATFLSWGIYGVADVCFVSPASCNCNVPISSLISNILDNKFISL</sequence>
<protein>
    <submittedName>
        <fullName evidence="5">TetR/AcrR family transcriptional regulator</fullName>
    </submittedName>
</protein>
<feature type="DNA-binding region" description="H-T-H motif" evidence="3">
    <location>
        <begin position="32"/>
        <end position="51"/>
    </location>
</feature>
<dbReference type="Proteomes" id="UP000319837">
    <property type="component" value="Plasmid unnamed1"/>
</dbReference>
<dbReference type="InterPro" id="IPR009057">
    <property type="entry name" value="Homeodomain-like_sf"/>
</dbReference>
<keyword evidence="2 3" id="KW-0238">DNA-binding</keyword>
<dbReference type="AlphaFoldDB" id="A0A553SQY7"/>
<evidence type="ECO:0000256" key="2">
    <source>
        <dbReference type="ARBA" id="ARBA00023125"/>
    </source>
</evidence>
<keyword evidence="5" id="KW-0614">Plasmid</keyword>
<name>A0A553SQY7_NIACI</name>
<dbReference type="PANTHER" id="PTHR43479">
    <property type="entry name" value="ACREF/ENVCD OPERON REPRESSOR-RELATED"/>
    <property type="match status" value="1"/>
</dbReference>
<dbReference type="Gene3D" id="1.10.357.10">
    <property type="entry name" value="Tetracycline Repressor, domain 2"/>
    <property type="match status" value="1"/>
</dbReference>
<dbReference type="PROSITE" id="PS50977">
    <property type="entry name" value="HTH_TETR_2"/>
    <property type="match status" value="1"/>
</dbReference>
<dbReference type="RefSeq" id="WP_185762708.1">
    <property type="nucleotide sequence ID" value="NZ_CM017505.1"/>
</dbReference>
<dbReference type="Pfam" id="PF00440">
    <property type="entry name" value="TetR_N"/>
    <property type="match status" value="1"/>
</dbReference>
<organism evidence="5">
    <name type="scientific">Niallia circulans</name>
    <name type="common">Bacillus circulans</name>
    <dbReference type="NCBI Taxonomy" id="1397"/>
    <lineage>
        <taxon>Bacteria</taxon>
        <taxon>Bacillati</taxon>
        <taxon>Bacillota</taxon>
        <taxon>Bacilli</taxon>
        <taxon>Bacillales</taxon>
        <taxon>Bacillaceae</taxon>
        <taxon>Niallia</taxon>
    </lineage>
</organism>
<comment type="caution">
    <text evidence="5">The sequence shown here is derived from an EMBL/GenBank/DDBJ whole genome shotgun (WGS) entry which is preliminary data.</text>
</comment>
<gene>
    <name evidence="5" type="ORF">CEQ21_07490</name>
</gene>
<dbReference type="SUPFAM" id="SSF46689">
    <property type="entry name" value="Homeodomain-like"/>
    <property type="match status" value="1"/>
</dbReference>
<evidence type="ECO:0000256" key="3">
    <source>
        <dbReference type="PROSITE-ProRule" id="PRU00335"/>
    </source>
</evidence>
<evidence type="ECO:0000259" key="4">
    <source>
        <dbReference type="PROSITE" id="PS50977"/>
    </source>
</evidence>